<dbReference type="Pfam" id="PF16363">
    <property type="entry name" value="GDP_Man_Dehyd"/>
    <property type="match status" value="1"/>
</dbReference>
<dbReference type="EMBL" id="PYGD01000007">
    <property type="protein sequence ID" value="PSK90659.1"/>
    <property type="molecule type" value="Genomic_DNA"/>
</dbReference>
<accession>A0A2P8D0B4</accession>
<dbReference type="InterPro" id="IPR016040">
    <property type="entry name" value="NAD(P)-bd_dom"/>
</dbReference>
<sequence length="355" mass="39723">MESIFKNKRVFLTGHTGFKGAWLLQILQHWGADVKGYALAPESDKDLYNQINGDKLCYASVIGDVLDAHLLKGELVRFEPDFVFHLAARSLVRPSYENPVDTFAVNVMGTINVLEAMRSLDKPCAGIMITTDKVYENHELGTPFAEGDKLGGYDPYSASKAAAEIAISSYRNSFFHPEKYQQHHKSIASLRAGNVIGGGDYAVDRIIPDIVRSIEREQPVVLRNPGAVRPWQHVLEPLMAYLTLAAKMTEEPQQLATAYNIGPEPEDVLDVETVTRKFIGYYGKGTYEIEGNARQPHEAQLLLLDNSRIKEAIGLQPRFNADEAIKMTASWYADKERSATEKCMEQITGFLARQR</sequence>
<protein>
    <submittedName>
        <fullName evidence="2">CDP-glucose 4,6-dehydratase</fullName>
    </submittedName>
</protein>
<gene>
    <name evidence="2" type="ORF">B0I18_10769</name>
</gene>
<dbReference type="AlphaFoldDB" id="A0A2P8D0B4"/>
<dbReference type="NCBIfam" id="TIGR02622">
    <property type="entry name" value="CDP_4_6_dhtase"/>
    <property type="match status" value="1"/>
</dbReference>
<feature type="domain" description="NAD(P)-binding" evidence="1">
    <location>
        <begin position="12"/>
        <end position="328"/>
    </location>
</feature>
<dbReference type="SUPFAM" id="SSF51735">
    <property type="entry name" value="NAD(P)-binding Rossmann-fold domains"/>
    <property type="match status" value="1"/>
</dbReference>
<dbReference type="Gene3D" id="3.90.25.10">
    <property type="entry name" value="UDP-galactose 4-epimerase, domain 1"/>
    <property type="match status" value="1"/>
</dbReference>
<dbReference type="InterPro" id="IPR036291">
    <property type="entry name" value="NAD(P)-bd_dom_sf"/>
</dbReference>
<dbReference type="RefSeq" id="WP_181358500.1">
    <property type="nucleotide sequence ID" value="NZ_PYGD01000007.1"/>
</dbReference>
<evidence type="ECO:0000313" key="2">
    <source>
        <dbReference type="EMBL" id="PSK90659.1"/>
    </source>
</evidence>
<keyword evidence="3" id="KW-1185">Reference proteome</keyword>
<dbReference type="PANTHER" id="PTHR43000">
    <property type="entry name" value="DTDP-D-GLUCOSE 4,6-DEHYDRATASE-RELATED"/>
    <property type="match status" value="1"/>
</dbReference>
<dbReference type="InterPro" id="IPR013445">
    <property type="entry name" value="CDP_4_6_deHydtase"/>
</dbReference>
<organism evidence="2 3">
    <name type="scientific">Taibaiella chishuiensis</name>
    <dbReference type="NCBI Taxonomy" id="1434707"/>
    <lineage>
        <taxon>Bacteria</taxon>
        <taxon>Pseudomonadati</taxon>
        <taxon>Bacteroidota</taxon>
        <taxon>Chitinophagia</taxon>
        <taxon>Chitinophagales</taxon>
        <taxon>Chitinophagaceae</taxon>
        <taxon>Taibaiella</taxon>
    </lineage>
</organism>
<dbReference type="Proteomes" id="UP000240572">
    <property type="component" value="Unassembled WGS sequence"/>
</dbReference>
<reference evidence="2 3" key="1">
    <citation type="submission" date="2018-03" db="EMBL/GenBank/DDBJ databases">
        <title>Genomic Encyclopedia of Type Strains, Phase III (KMG-III): the genomes of soil and plant-associated and newly described type strains.</title>
        <authorList>
            <person name="Whitman W."/>
        </authorList>
    </citation>
    <scope>NUCLEOTIDE SEQUENCE [LARGE SCALE GENOMIC DNA]</scope>
    <source>
        <strain evidence="2 3">CGMCC 1.12700</strain>
    </source>
</reference>
<name>A0A2P8D0B4_9BACT</name>
<evidence type="ECO:0000259" key="1">
    <source>
        <dbReference type="Pfam" id="PF16363"/>
    </source>
</evidence>
<dbReference type="Gene3D" id="3.40.50.720">
    <property type="entry name" value="NAD(P)-binding Rossmann-like Domain"/>
    <property type="match status" value="1"/>
</dbReference>
<evidence type="ECO:0000313" key="3">
    <source>
        <dbReference type="Proteomes" id="UP000240572"/>
    </source>
</evidence>
<proteinExistence type="predicted"/>
<comment type="caution">
    <text evidence="2">The sequence shown here is derived from an EMBL/GenBank/DDBJ whole genome shotgun (WGS) entry which is preliminary data.</text>
</comment>